<dbReference type="EMBL" id="KN831805">
    <property type="protein sequence ID" value="KIM36404.1"/>
    <property type="molecule type" value="Genomic_DNA"/>
</dbReference>
<organism evidence="6 7">
    <name type="scientific">Hebeloma cylindrosporum</name>
    <dbReference type="NCBI Taxonomy" id="76867"/>
    <lineage>
        <taxon>Eukaryota</taxon>
        <taxon>Fungi</taxon>
        <taxon>Dikarya</taxon>
        <taxon>Basidiomycota</taxon>
        <taxon>Agaricomycotina</taxon>
        <taxon>Agaricomycetes</taxon>
        <taxon>Agaricomycetidae</taxon>
        <taxon>Agaricales</taxon>
        <taxon>Agaricineae</taxon>
        <taxon>Hymenogastraceae</taxon>
        <taxon>Hebeloma</taxon>
    </lineage>
</organism>
<dbReference type="Pfam" id="PF00505">
    <property type="entry name" value="HMG_box"/>
    <property type="match status" value="1"/>
</dbReference>
<feature type="region of interest" description="Disordered" evidence="4">
    <location>
        <begin position="247"/>
        <end position="303"/>
    </location>
</feature>
<reference evidence="6 7" key="1">
    <citation type="submission" date="2014-04" db="EMBL/GenBank/DDBJ databases">
        <authorList>
            <consortium name="DOE Joint Genome Institute"/>
            <person name="Kuo A."/>
            <person name="Gay G."/>
            <person name="Dore J."/>
            <person name="Kohler A."/>
            <person name="Nagy L.G."/>
            <person name="Floudas D."/>
            <person name="Copeland A."/>
            <person name="Barry K.W."/>
            <person name="Cichocki N."/>
            <person name="Veneault-Fourrey C."/>
            <person name="LaButti K."/>
            <person name="Lindquist E.A."/>
            <person name="Lipzen A."/>
            <person name="Lundell T."/>
            <person name="Morin E."/>
            <person name="Murat C."/>
            <person name="Sun H."/>
            <person name="Tunlid A."/>
            <person name="Henrissat B."/>
            <person name="Grigoriev I.V."/>
            <person name="Hibbett D.S."/>
            <person name="Martin F."/>
            <person name="Nordberg H.P."/>
            <person name="Cantor M.N."/>
            <person name="Hua S.X."/>
        </authorList>
    </citation>
    <scope>NUCLEOTIDE SEQUENCE [LARGE SCALE GENOMIC DNA]</scope>
    <source>
        <strain evidence="7">h7</strain>
    </source>
</reference>
<feature type="compositionally biased region" description="Basic and acidic residues" evidence="4">
    <location>
        <begin position="146"/>
        <end position="155"/>
    </location>
</feature>
<evidence type="ECO:0000256" key="2">
    <source>
        <dbReference type="ARBA" id="ARBA00023242"/>
    </source>
</evidence>
<dbReference type="InterPro" id="IPR009071">
    <property type="entry name" value="HMG_box_dom"/>
</dbReference>
<dbReference type="CDD" id="cd01389">
    <property type="entry name" value="HMG-box_ROX1-like"/>
    <property type="match status" value="1"/>
</dbReference>
<dbReference type="PANTHER" id="PTHR45789:SF2">
    <property type="entry name" value="FI18025P1"/>
    <property type="match status" value="1"/>
</dbReference>
<dbReference type="HOGENOM" id="CLU_804242_0_0_1"/>
<sequence>MDDTRRGELLQRSCPPLHSTVLSKNLAMKSATSKIILPKPTYTPLDPSKKSHARKQPVGHIPRPRNAFILFRCDFVRQQKIPESVENDHRNISRIVGKIWREMTEEDKRPWVKMAEQEKHNHQQANPTYRFNPGIPNVNLRKKQRRGDDVPRETQEDNNLGSDEGYLALQRAASCPVGALRVPQANLESLTGYGTPMITRDDLARRPSRVTVYQSTRYDLQAKMKDPECYSDIANQHYFAEALATDRLPQPGADDPPQEDENGLPLRPQNGLFCGPRFDPRGDANAPIPRPGEGAVPEWDEGRSDSNVMAFDDWLASNHADSDVRLNNFLTSFSCIRFSLISIES</sequence>
<dbReference type="InterPro" id="IPR036910">
    <property type="entry name" value="HMG_box_dom_sf"/>
</dbReference>
<reference evidence="7" key="2">
    <citation type="submission" date="2015-01" db="EMBL/GenBank/DDBJ databases">
        <title>Evolutionary Origins and Diversification of the Mycorrhizal Mutualists.</title>
        <authorList>
            <consortium name="DOE Joint Genome Institute"/>
            <consortium name="Mycorrhizal Genomics Consortium"/>
            <person name="Kohler A."/>
            <person name="Kuo A."/>
            <person name="Nagy L.G."/>
            <person name="Floudas D."/>
            <person name="Copeland A."/>
            <person name="Barry K.W."/>
            <person name="Cichocki N."/>
            <person name="Veneault-Fourrey C."/>
            <person name="LaButti K."/>
            <person name="Lindquist E.A."/>
            <person name="Lipzen A."/>
            <person name="Lundell T."/>
            <person name="Morin E."/>
            <person name="Murat C."/>
            <person name="Riley R."/>
            <person name="Ohm R."/>
            <person name="Sun H."/>
            <person name="Tunlid A."/>
            <person name="Henrissat B."/>
            <person name="Grigoriev I.V."/>
            <person name="Hibbett D.S."/>
            <person name="Martin F."/>
        </authorList>
    </citation>
    <scope>NUCLEOTIDE SEQUENCE [LARGE SCALE GENOMIC DNA]</scope>
    <source>
        <strain evidence="7">h7</strain>
    </source>
</reference>
<accession>A0A0C3BWE2</accession>
<dbReference type="GO" id="GO:0005634">
    <property type="term" value="C:nucleus"/>
    <property type="evidence" value="ECO:0007669"/>
    <property type="project" value="UniProtKB-UniRule"/>
</dbReference>
<dbReference type="Gene3D" id="1.10.30.10">
    <property type="entry name" value="High mobility group box domain"/>
    <property type="match status" value="1"/>
</dbReference>
<feature type="domain" description="HMG box" evidence="5">
    <location>
        <begin position="61"/>
        <end position="130"/>
    </location>
</feature>
<feature type="DNA-binding region" description="HMG box" evidence="3">
    <location>
        <begin position="61"/>
        <end position="130"/>
    </location>
</feature>
<feature type="region of interest" description="Disordered" evidence="4">
    <location>
        <begin position="38"/>
        <end position="60"/>
    </location>
</feature>
<keyword evidence="7" id="KW-1185">Reference proteome</keyword>
<dbReference type="STRING" id="686832.A0A0C3BWE2"/>
<dbReference type="SUPFAM" id="SSF47095">
    <property type="entry name" value="HMG-box"/>
    <property type="match status" value="1"/>
</dbReference>
<evidence type="ECO:0000313" key="7">
    <source>
        <dbReference type="Proteomes" id="UP000053424"/>
    </source>
</evidence>
<evidence type="ECO:0000256" key="4">
    <source>
        <dbReference type="SAM" id="MobiDB-lite"/>
    </source>
</evidence>
<gene>
    <name evidence="6" type="ORF">M413DRAFT_289523</name>
</gene>
<dbReference type="AlphaFoldDB" id="A0A0C3BWE2"/>
<keyword evidence="1 3" id="KW-0238">DNA-binding</keyword>
<evidence type="ECO:0000259" key="5">
    <source>
        <dbReference type="PROSITE" id="PS50118"/>
    </source>
</evidence>
<protein>
    <recommendedName>
        <fullName evidence="5">HMG box domain-containing protein</fullName>
    </recommendedName>
</protein>
<dbReference type="OrthoDB" id="6247875at2759"/>
<dbReference type="GO" id="GO:0000981">
    <property type="term" value="F:DNA-binding transcription factor activity, RNA polymerase II-specific"/>
    <property type="evidence" value="ECO:0007669"/>
    <property type="project" value="TreeGrafter"/>
</dbReference>
<proteinExistence type="predicted"/>
<dbReference type="GO" id="GO:0000978">
    <property type="term" value="F:RNA polymerase II cis-regulatory region sequence-specific DNA binding"/>
    <property type="evidence" value="ECO:0007669"/>
    <property type="project" value="TreeGrafter"/>
</dbReference>
<evidence type="ECO:0000256" key="3">
    <source>
        <dbReference type="PROSITE-ProRule" id="PRU00267"/>
    </source>
</evidence>
<dbReference type="PANTHER" id="PTHR45789">
    <property type="entry name" value="FI18025P1"/>
    <property type="match status" value="1"/>
</dbReference>
<dbReference type="Proteomes" id="UP000053424">
    <property type="component" value="Unassembled WGS sequence"/>
</dbReference>
<dbReference type="InterPro" id="IPR051356">
    <property type="entry name" value="SOX/SOX-like_TF"/>
</dbReference>
<dbReference type="PROSITE" id="PS50118">
    <property type="entry name" value="HMG_BOX_2"/>
    <property type="match status" value="1"/>
</dbReference>
<evidence type="ECO:0000313" key="6">
    <source>
        <dbReference type="EMBL" id="KIM36404.1"/>
    </source>
</evidence>
<feature type="region of interest" description="Disordered" evidence="4">
    <location>
        <begin position="120"/>
        <end position="164"/>
    </location>
</feature>
<keyword evidence="2 3" id="KW-0539">Nucleus</keyword>
<dbReference type="SMART" id="SM00398">
    <property type="entry name" value="HMG"/>
    <property type="match status" value="1"/>
</dbReference>
<name>A0A0C3BWE2_HEBCY</name>
<evidence type="ECO:0000256" key="1">
    <source>
        <dbReference type="ARBA" id="ARBA00023125"/>
    </source>
</evidence>